<evidence type="ECO:0000256" key="1">
    <source>
        <dbReference type="ARBA" id="ARBA00023186"/>
    </source>
</evidence>
<dbReference type="AlphaFoldDB" id="A0ABC8S2D5"/>
<protein>
    <recommendedName>
        <fullName evidence="8">BAG family molecular chaperone regulator 4</fullName>
    </recommendedName>
</protein>
<dbReference type="InterPro" id="IPR003103">
    <property type="entry name" value="BAG_domain"/>
</dbReference>
<dbReference type="Pfam" id="PF02179">
    <property type="entry name" value="BAG"/>
    <property type="match status" value="1"/>
</dbReference>
<evidence type="ECO:0000313" key="7">
    <source>
        <dbReference type="Proteomes" id="UP001642360"/>
    </source>
</evidence>
<dbReference type="Proteomes" id="UP001642360">
    <property type="component" value="Unassembled WGS sequence"/>
</dbReference>
<evidence type="ECO:0000313" key="5">
    <source>
        <dbReference type="EMBL" id="CAK9150416.1"/>
    </source>
</evidence>
<feature type="compositionally biased region" description="Polar residues" evidence="2">
    <location>
        <begin position="260"/>
        <end position="270"/>
    </location>
</feature>
<dbReference type="InterPro" id="IPR036533">
    <property type="entry name" value="BAG_dom_sf"/>
</dbReference>
<evidence type="ECO:0008006" key="8">
    <source>
        <dbReference type="Google" id="ProtNLM"/>
    </source>
</evidence>
<sequence>MEGSNSIGAVVQGGSTNENDGIEWEMRPGGMLVQKRDDGYDHGGGGHSIKIKVSHGSNQHDLTVPFQSTFGDLKRAISQETGLEPEEQKLLFRGMEKEDQEYLHLAGLKDNSKVLLMEDSVSKERKPEVVKARSELSRGDAAVAEVRSEVDKLSEQISALEAVVCDGTKVAEHDIIYITEMLMKQLLKLDSIEAEGEGKVQRKMEVRRVQSFVDTMDSLKAKNSEPIGNSSNAVSVTTQWETFETGVGSLNAPAPMPSPTKVTQEWEQFD</sequence>
<dbReference type="PANTHER" id="PTHR12329:SF49">
    <property type="entry name" value="BAG FAMILY MOLECULAR CHAPERONE REGULATOR 4-LIKE ISOFORM X1"/>
    <property type="match status" value="1"/>
</dbReference>
<dbReference type="PROSITE" id="PS50053">
    <property type="entry name" value="UBIQUITIN_2"/>
    <property type="match status" value="1"/>
</dbReference>
<evidence type="ECO:0000259" key="3">
    <source>
        <dbReference type="PROSITE" id="PS50053"/>
    </source>
</evidence>
<keyword evidence="7" id="KW-1185">Reference proteome</keyword>
<feature type="domain" description="BAG" evidence="4">
    <location>
        <begin position="142"/>
        <end position="220"/>
    </location>
</feature>
<dbReference type="SMART" id="SM00264">
    <property type="entry name" value="BAG"/>
    <property type="match status" value="1"/>
</dbReference>
<dbReference type="SUPFAM" id="SSF63491">
    <property type="entry name" value="BAG domain"/>
    <property type="match status" value="1"/>
</dbReference>
<dbReference type="EMBL" id="CAUOFW020002036">
    <property type="protein sequence ID" value="CAK9150416.1"/>
    <property type="molecule type" value="Genomic_DNA"/>
</dbReference>
<dbReference type="Gene3D" id="1.20.58.120">
    <property type="entry name" value="BAG domain"/>
    <property type="match status" value="1"/>
</dbReference>
<dbReference type="PROSITE" id="PS51035">
    <property type="entry name" value="BAG"/>
    <property type="match status" value="1"/>
</dbReference>
<dbReference type="InterPro" id="IPR039773">
    <property type="entry name" value="BAG_chaperone_regulator"/>
</dbReference>
<organism evidence="5 7">
    <name type="scientific">Ilex paraguariensis</name>
    <name type="common">yerba mate</name>
    <dbReference type="NCBI Taxonomy" id="185542"/>
    <lineage>
        <taxon>Eukaryota</taxon>
        <taxon>Viridiplantae</taxon>
        <taxon>Streptophyta</taxon>
        <taxon>Embryophyta</taxon>
        <taxon>Tracheophyta</taxon>
        <taxon>Spermatophyta</taxon>
        <taxon>Magnoliopsida</taxon>
        <taxon>eudicotyledons</taxon>
        <taxon>Gunneridae</taxon>
        <taxon>Pentapetalae</taxon>
        <taxon>asterids</taxon>
        <taxon>campanulids</taxon>
        <taxon>Aquifoliales</taxon>
        <taxon>Aquifoliaceae</taxon>
        <taxon>Ilex</taxon>
    </lineage>
</organism>
<accession>A0ABC8S2D5</accession>
<evidence type="ECO:0000313" key="6">
    <source>
        <dbReference type="EMBL" id="CAK9156423.1"/>
    </source>
</evidence>
<dbReference type="InterPro" id="IPR000626">
    <property type="entry name" value="Ubiquitin-like_dom"/>
</dbReference>
<dbReference type="Gene3D" id="3.10.20.90">
    <property type="entry name" value="Phosphatidylinositol 3-kinase Catalytic Subunit, Chain A, domain 1"/>
    <property type="match status" value="1"/>
</dbReference>
<dbReference type="EMBL" id="CAUOFW020002852">
    <property type="protein sequence ID" value="CAK9156423.1"/>
    <property type="molecule type" value="Genomic_DNA"/>
</dbReference>
<dbReference type="SUPFAM" id="SSF54236">
    <property type="entry name" value="Ubiquitin-like"/>
    <property type="match status" value="1"/>
</dbReference>
<dbReference type="Pfam" id="PF00240">
    <property type="entry name" value="ubiquitin"/>
    <property type="match status" value="1"/>
</dbReference>
<keyword evidence="1" id="KW-0143">Chaperone</keyword>
<dbReference type="GO" id="GO:0005737">
    <property type="term" value="C:cytoplasm"/>
    <property type="evidence" value="ECO:0007669"/>
    <property type="project" value="UniProtKB-ARBA"/>
</dbReference>
<dbReference type="PANTHER" id="PTHR12329">
    <property type="entry name" value="BCL2-ASSOCIATED ATHANOGENE"/>
    <property type="match status" value="1"/>
</dbReference>
<name>A0ABC8S2D5_9AQUA</name>
<dbReference type="InterPro" id="IPR029071">
    <property type="entry name" value="Ubiquitin-like_domsf"/>
</dbReference>
<comment type="caution">
    <text evidence="5">The sequence shown here is derived from an EMBL/GenBank/DDBJ whole genome shotgun (WGS) entry which is preliminary data.</text>
</comment>
<feature type="domain" description="Ubiquitin-like" evidence="3">
    <location>
        <begin position="47"/>
        <end position="117"/>
    </location>
</feature>
<feature type="region of interest" description="Disordered" evidence="2">
    <location>
        <begin position="1"/>
        <end position="23"/>
    </location>
</feature>
<feature type="region of interest" description="Disordered" evidence="2">
    <location>
        <begin position="249"/>
        <end position="270"/>
    </location>
</feature>
<evidence type="ECO:0000259" key="4">
    <source>
        <dbReference type="PROSITE" id="PS51035"/>
    </source>
</evidence>
<dbReference type="SMART" id="SM00213">
    <property type="entry name" value="UBQ"/>
    <property type="match status" value="1"/>
</dbReference>
<reference evidence="5 7" key="1">
    <citation type="submission" date="2024-02" db="EMBL/GenBank/DDBJ databases">
        <authorList>
            <person name="Vignale AGUSTIN F."/>
            <person name="Sosa J E."/>
            <person name="Modenutti C."/>
        </authorList>
    </citation>
    <scope>NUCLEOTIDE SEQUENCE [LARGE SCALE GENOMIC DNA]</scope>
</reference>
<proteinExistence type="predicted"/>
<gene>
    <name evidence="5" type="ORF">ILEXP_LOCUS18566</name>
    <name evidence="6" type="ORF">ILEXP_LOCUS24964</name>
</gene>
<evidence type="ECO:0000256" key="2">
    <source>
        <dbReference type="SAM" id="MobiDB-lite"/>
    </source>
</evidence>
<feature type="compositionally biased region" description="Polar residues" evidence="2">
    <location>
        <begin position="1"/>
        <end position="19"/>
    </location>
</feature>